<evidence type="ECO:0000256" key="3">
    <source>
        <dbReference type="SAM" id="MobiDB-lite"/>
    </source>
</evidence>
<reference evidence="5 6" key="1">
    <citation type="submission" date="2023-01" db="EMBL/GenBank/DDBJ databases">
        <title>Analysis of 21 Apiospora genomes using comparative genomics revels a genus with tremendous synthesis potential of carbohydrate active enzymes and secondary metabolites.</title>
        <authorList>
            <person name="Sorensen T."/>
        </authorList>
    </citation>
    <scope>NUCLEOTIDE SEQUENCE [LARGE SCALE GENOMIC DNA]</scope>
    <source>
        <strain evidence="5 6">CBS 83171</strain>
    </source>
</reference>
<feature type="region of interest" description="Disordered" evidence="3">
    <location>
        <begin position="1446"/>
        <end position="1469"/>
    </location>
</feature>
<feature type="domain" description="Nephrocystin 3-like N-terminal" evidence="4">
    <location>
        <begin position="382"/>
        <end position="531"/>
    </location>
</feature>
<proteinExistence type="predicted"/>
<comment type="caution">
    <text evidence="5">The sequence shown here is derived from an EMBL/GenBank/DDBJ whole genome shotgun (WGS) entry which is preliminary data.</text>
</comment>
<keyword evidence="6" id="KW-1185">Reference proteome</keyword>
<dbReference type="Gene3D" id="1.25.40.20">
    <property type="entry name" value="Ankyrin repeat-containing domain"/>
    <property type="match status" value="3"/>
</dbReference>
<dbReference type="InterPro" id="IPR002110">
    <property type="entry name" value="Ankyrin_rpt"/>
</dbReference>
<dbReference type="PANTHER" id="PTHR10039">
    <property type="entry name" value="AMELOGENIN"/>
    <property type="match status" value="1"/>
</dbReference>
<dbReference type="EMBL" id="JAQQWM010000009">
    <property type="protein sequence ID" value="KAK8048072.1"/>
    <property type="molecule type" value="Genomic_DNA"/>
</dbReference>
<organism evidence="5 6">
    <name type="scientific">Apiospora saccharicola</name>
    <dbReference type="NCBI Taxonomy" id="335842"/>
    <lineage>
        <taxon>Eukaryota</taxon>
        <taxon>Fungi</taxon>
        <taxon>Dikarya</taxon>
        <taxon>Ascomycota</taxon>
        <taxon>Pezizomycotina</taxon>
        <taxon>Sordariomycetes</taxon>
        <taxon>Xylariomycetidae</taxon>
        <taxon>Amphisphaeriales</taxon>
        <taxon>Apiosporaceae</taxon>
        <taxon>Apiospora</taxon>
    </lineage>
</organism>
<name>A0ABR1TNC5_9PEZI</name>
<dbReference type="Proteomes" id="UP001446871">
    <property type="component" value="Unassembled WGS sequence"/>
</dbReference>
<evidence type="ECO:0000256" key="2">
    <source>
        <dbReference type="PROSITE-ProRule" id="PRU00023"/>
    </source>
</evidence>
<keyword evidence="1" id="KW-0677">Repeat</keyword>
<sequence>MRRRDKFKKALGLPTIPKPESTESRASSSTGPKPREELGPVRSVAGPSTSSGVRALQTIEATPISESPSPLPQRDSIILDNKGDKDNEKSGVSEPALPEDRLVDATGPSQIGKVDIKRDARKRQLYPGGVTRGLQILHKPQKSNLWVIFIHGLTGDSFRTWYHPGGTYWPVDLLPQSLPQATILTFGYDADVAKFLGGVGQGTLHTHALTLLSDVATTLSLENATEDTKLTLPVTDTVLADLQWSFSQWILHNASRVSVTCFFEEREMKLGGMIVPKTSASLEGYLCLPIPQNHSDMPKFSGIADEGYQRLWGKLMQRCRELDRPVPPRTNPGLAGSGCTAQGADSVRMQHDKETLQKYASALSFPEMKFKLERIKKPTESTCEWLYEHSLFRSWVQHQKGVLWLLGHPGTGKSTLMKYALSCQARNEDEPMPVTISFFFDNSGGTRLQHSVEGLLRSLLCQLVQQCPDRLQGLGWNYTKPPGHSDFRGPSNGGLWPVDLLMAHFEKALLQITQSRPVHIFVDALDECRADMANADHETDEIRDFVREISRILEDLLDQPHGVALCLSCRHYPRLADSGADNQIVAEDENFDDIKKYLCEELKRGISKEDEAMVNPLAKSIADRACGSFQCVRLVTSRALRHYGDVYSLQKIKEKIEELPRTLSTLYEHITLCLRNERGGQSLKLFQWLCFAERPLKVDEIRAAMAIVPDPKYVMAKDLISTEFYVENNSQMKRLIPIISGGLAEIRYTRKDQDEGSGRVLFIHQSVKDYLIESGFRKLCPSLSSTQDVICAGHRLLTASCLWALTSGDFKQKESAEPLPVPLKSIYAYLDLCRKPFFYEACGDQWHNIIQTSPFPFGKGKVQGLAYSEAELDRLYPLWIENLASCNYARLLIWEVPTGKVGKAHDFNLLKPQREDLNRALRLQVWLSYITGQFPRENSSVTMPTEDALVDLAMGYCSYSWYSHAKRLCENGSIELIWEPLGWLFSRTGVGWLKFLEHVGILLHRPARVGSHEIVKVLLEQDIQQHLNINARDKNMDTALAFAGHHEIMRLILSRGPDVSLRDDSGYTALDYACRGMSTESVEILCRHGAKLDLTMASDRRAFIYMLSRAPVTVIRPLLQQQAPDEYQSLITPRILATACCRRESTDILRYLIQAKSNIDPVTAKWSSLPLDESFLFAALAYDNAPALQHFLDSHVVSSEITSQADSVLSMAVMLCAEECITLLTRDYGWCLDAEDKMGETPLHVASGENQSHIVLCHRDHDCSKRYETIARRLLTVAGSQADMIINKPNKQRKTPLMAAVEGDVPIIVDMILEDGRADVNRQTEAGTALWLAVKYVKYLNIVPMATIINVLEKLLQHPGIDPNLGLKDGTTPLHAAAIFGDAKSIKRLLNHAKIDTGKKDMHGLTAIQRARNHQIQPDVLAADWPPPSLQDSVSLQEIEQLLEQHDDSRKTSHAELVNAGEIQSNQKD</sequence>
<accession>A0ABR1TNC5</accession>
<dbReference type="InterPro" id="IPR027417">
    <property type="entry name" value="P-loop_NTPase"/>
</dbReference>
<feature type="compositionally biased region" description="Basic and acidic residues" evidence="3">
    <location>
        <begin position="81"/>
        <end position="91"/>
    </location>
</feature>
<evidence type="ECO:0000256" key="1">
    <source>
        <dbReference type="ARBA" id="ARBA00022737"/>
    </source>
</evidence>
<dbReference type="InterPro" id="IPR036770">
    <property type="entry name" value="Ankyrin_rpt-contain_sf"/>
</dbReference>
<dbReference type="InterPro" id="IPR056884">
    <property type="entry name" value="NPHP3-like_N"/>
</dbReference>
<dbReference type="Gene3D" id="3.40.50.300">
    <property type="entry name" value="P-loop containing nucleotide triphosphate hydrolases"/>
    <property type="match status" value="1"/>
</dbReference>
<dbReference type="SUPFAM" id="SSF48403">
    <property type="entry name" value="Ankyrin repeat"/>
    <property type="match status" value="1"/>
</dbReference>
<feature type="region of interest" description="Disordered" evidence="3">
    <location>
        <begin position="1"/>
        <end position="106"/>
    </location>
</feature>
<dbReference type="SMART" id="SM00248">
    <property type="entry name" value="ANK"/>
    <property type="match status" value="6"/>
</dbReference>
<feature type="region of interest" description="Disordered" evidence="3">
    <location>
        <begin position="324"/>
        <end position="343"/>
    </location>
</feature>
<gene>
    <name evidence="5" type="ORF">PG996_016136</name>
</gene>
<dbReference type="Pfam" id="PF12796">
    <property type="entry name" value="Ank_2"/>
    <property type="match status" value="2"/>
</dbReference>
<protein>
    <recommendedName>
        <fullName evidence="4">Nephrocystin 3-like N-terminal domain-containing protein</fullName>
    </recommendedName>
</protein>
<dbReference type="Pfam" id="PF24883">
    <property type="entry name" value="NPHP3_N"/>
    <property type="match status" value="1"/>
</dbReference>
<evidence type="ECO:0000313" key="5">
    <source>
        <dbReference type="EMBL" id="KAK8048072.1"/>
    </source>
</evidence>
<dbReference type="PROSITE" id="PS50088">
    <property type="entry name" value="ANK_REPEAT"/>
    <property type="match status" value="1"/>
</dbReference>
<keyword evidence="2" id="KW-0040">ANK repeat</keyword>
<dbReference type="PROSITE" id="PS50297">
    <property type="entry name" value="ANK_REP_REGION"/>
    <property type="match status" value="1"/>
</dbReference>
<feature type="repeat" description="ANK" evidence="2">
    <location>
        <begin position="1369"/>
        <end position="1392"/>
    </location>
</feature>
<dbReference type="SUPFAM" id="SSF52540">
    <property type="entry name" value="P-loop containing nucleoside triphosphate hydrolases"/>
    <property type="match status" value="1"/>
</dbReference>
<dbReference type="Pfam" id="PF00023">
    <property type="entry name" value="Ank"/>
    <property type="match status" value="1"/>
</dbReference>
<evidence type="ECO:0000259" key="4">
    <source>
        <dbReference type="Pfam" id="PF24883"/>
    </source>
</evidence>
<dbReference type="PANTHER" id="PTHR10039:SF5">
    <property type="entry name" value="NACHT DOMAIN-CONTAINING PROTEIN"/>
    <property type="match status" value="1"/>
</dbReference>
<evidence type="ECO:0000313" key="6">
    <source>
        <dbReference type="Proteomes" id="UP001446871"/>
    </source>
</evidence>